<dbReference type="Proteomes" id="UP000574104">
    <property type="component" value="Unassembled WGS sequence"/>
</dbReference>
<evidence type="ECO:0008006" key="4">
    <source>
        <dbReference type="Google" id="ProtNLM"/>
    </source>
</evidence>
<feature type="transmembrane region" description="Helical" evidence="1">
    <location>
        <begin position="231"/>
        <end position="249"/>
    </location>
</feature>
<reference evidence="2 3" key="1">
    <citation type="submission" date="2020-03" db="EMBL/GenBank/DDBJ databases">
        <title>Soil Listeria distribution.</title>
        <authorList>
            <person name="Liao J."/>
            <person name="Wiedmann M."/>
        </authorList>
    </citation>
    <scope>NUCLEOTIDE SEQUENCE [LARGE SCALE GENOMIC DNA]</scope>
    <source>
        <strain evidence="2 3">FSL L7-1299</strain>
    </source>
</reference>
<feature type="transmembrane region" description="Helical" evidence="1">
    <location>
        <begin position="255"/>
        <end position="270"/>
    </location>
</feature>
<feature type="transmembrane region" description="Helical" evidence="1">
    <location>
        <begin position="277"/>
        <end position="295"/>
    </location>
</feature>
<keyword evidence="1" id="KW-1133">Transmembrane helix</keyword>
<feature type="transmembrane region" description="Helical" evidence="1">
    <location>
        <begin position="394"/>
        <end position="414"/>
    </location>
</feature>
<dbReference type="EMBL" id="JAARSH010000005">
    <property type="protein sequence ID" value="MBC1616352.1"/>
    <property type="molecule type" value="Genomic_DNA"/>
</dbReference>
<feature type="transmembrane region" description="Helical" evidence="1">
    <location>
        <begin position="47"/>
        <end position="66"/>
    </location>
</feature>
<feature type="transmembrane region" description="Helical" evidence="1">
    <location>
        <begin position="448"/>
        <end position="465"/>
    </location>
</feature>
<keyword evidence="1" id="KW-0472">Membrane</keyword>
<feature type="transmembrane region" description="Helical" evidence="1">
    <location>
        <begin position="113"/>
        <end position="134"/>
    </location>
</feature>
<organism evidence="2 3">
    <name type="scientific">Listeria booriae</name>
    <dbReference type="NCBI Taxonomy" id="1552123"/>
    <lineage>
        <taxon>Bacteria</taxon>
        <taxon>Bacillati</taxon>
        <taxon>Bacillota</taxon>
        <taxon>Bacilli</taxon>
        <taxon>Bacillales</taxon>
        <taxon>Listeriaceae</taxon>
        <taxon>Listeria</taxon>
    </lineage>
</organism>
<evidence type="ECO:0000313" key="2">
    <source>
        <dbReference type="EMBL" id="MBC1616352.1"/>
    </source>
</evidence>
<keyword evidence="1" id="KW-0812">Transmembrane</keyword>
<gene>
    <name evidence="2" type="ORF">HB904_09135</name>
</gene>
<feature type="transmembrane region" description="Helical" evidence="1">
    <location>
        <begin position="202"/>
        <end position="219"/>
    </location>
</feature>
<feature type="transmembrane region" description="Helical" evidence="1">
    <location>
        <begin position="426"/>
        <end position="442"/>
    </location>
</feature>
<evidence type="ECO:0000256" key="1">
    <source>
        <dbReference type="SAM" id="Phobius"/>
    </source>
</evidence>
<feature type="transmembrane region" description="Helical" evidence="1">
    <location>
        <begin position="71"/>
        <end position="93"/>
    </location>
</feature>
<evidence type="ECO:0000313" key="3">
    <source>
        <dbReference type="Proteomes" id="UP000574104"/>
    </source>
</evidence>
<accession>A0A842AIJ8</accession>
<comment type="caution">
    <text evidence="2">The sequence shown here is derived from an EMBL/GenBank/DDBJ whole genome shotgun (WGS) entry which is preliminary data.</text>
</comment>
<proteinExistence type="predicted"/>
<feature type="transmembrane region" description="Helical" evidence="1">
    <location>
        <begin position="155"/>
        <end position="182"/>
    </location>
</feature>
<sequence>MYEINMPIKIPKQMYVIFVNFIMLCLGGFVTIYVAENINAPGYERLYLLPLTYTFCFLILFSRMLFQRFKVFIVVFTVIGFARFVMLPYFIVFNDYYGGRSPEPPLASSMETAIYLMVYELVMVTIVIGILDYFQNKKYKARDTQQPFDETKSYFGYKVFIIIGFAAAIVIPGVISSISFFIPKPDLVDVMEDSNVLHMLGGYMFILAKQLIFIMVTWWTYKKYVATNQMLYVWIAIIALFTNIGIFIGTNRSDIVLVAIVSLVTFKLLFPKYFKMVVFFVGAMIVGIIIVMSTVRNIASISGGTSGVTDFTDNMQVYFGGPYNVAMALETKLVFPEARHMSVLFFDIFRPMIGVNIFVKNLPFDYSNLFFNQRYFYSDHTTQILPMIGQGNLFFGYLLSPIFSVLVVCLAYFIQSKIDRTRSIEMFYFLTLVCTRMGMLMGQNTMNIINDLSYNLALFLIIYYVNKKIVFKKRLGDVRYE</sequence>
<dbReference type="AlphaFoldDB" id="A0A842AIJ8"/>
<name>A0A842AIJ8_9LIST</name>
<protein>
    <recommendedName>
        <fullName evidence="4">Capsular biosynthesis protein</fullName>
    </recommendedName>
</protein>
<feature type="transmembrane region" description="Helical" evidence="1">
    <location>
        <begin position="15"/>
        <end position="35"/>
    </location>
</feature>